<dbReference type="EMBL" id="CP060412">
    <property type="protein sequence ID" value="QNK00472.1"/>
    <property type="molecule type" value="Genomic_DNA"/>
</dbReference>
<evidence type="ECO:0000259" key="7">
    <source>
        <dbReference type="PROSITE" id="PS51384"/>
    </source>
</evidence>
<dbReference type="Pfam" id="PF00175">
    <property type="entry name" value="NAD_binding_1"/>
    <property type="match status" value="1"/>
</dbReference>
<dbReference type="GO" id="GO:0005829">
    <property type="term" value="C:cytosol"/>
    <property type="evidence" value="ECO:0007669"/>
    <property type="project" value="TreeGrafter"/>
</dbReference>
<evidence type="ECO:0000256" key="2">
    <source>
        <dbReference type="ARBA" id="ARBA00022643"/>
    </source>
</evidence>
<dbReference type="InterPro" id="IPR029039">
    <property type="entry name" value="Flavoprotein-like_sf"/>
</dbReference>
<dbReference type="InterPro" id="IPR001094">
    <property type="entry name" value="Flavdoxin-like"/>
</dbReference>
<dbReference type="GO" id="GO:0050660">
    <property type="term" value="F:flavin adenine dinucleotide binding"/>
    <property type="evidence" value="ECO:0007669"/>
    <property type="project" value="TreeGrafter"/>
</dbReference>
<dbReference type="PRINTS" id="PR00369">
    <property type="entry name" value="FLAVODOXIN"/>
</dbReference>
<feature type="transmembrane region" description="Helical" evidence="5">
    <location>
        <begin position="45"/>
        <end position="65"/>
    </location>
</feature>
<dbReference type="AlphaFoldDB" id="A0A7G8Q114"/>
<sequence>MSPAPADTRPAWGNIVLCSLLGAVLLGLMALHAREWEWHAPTASRWWWACIVLVAWAGFTGWLGWHRRAASRRQAGPVTADRVSISETLLVVFASQTGTAEQWARQTAQSLQQARVPARAVELGQIDVAMLTEARRVLFVVSTTGEGDAPDSAARFVTQCMHAPQTLASLQYGLLALGDRDYNDFCGFGRALQHWLQQSGATPLFDPVEVDNGDPSALRHWQHHLALLSGAAELPDWQAPDYRRWQLTERVLLNPGSAGGPCFHLALRPLEGETTWQAGDLVEIGPRHAMPAVDAWLATYGLDGNALVEHAGRRAALREWLVASHLPEHDQARGKSLQQLAAALQALPHREYSIASMPADGTLHLLVRRMSRDDGSPGIGSGWLTQYAQIGEDIALRIRANPGFHMPADDRPMVLIGNGTGLAGLRALLKARIAAGRVRNWLLFGERDAAHDFYHRDEILSWQAQGLIERIDLAWSREGDSRDYVQDRLRRHGDVLQAWVAQGAAVYVCGSLAGMAPGVDAVLRDRLGDEAVERLREEGRYRRDVY</sequence>
<dbReference type="KEGG" id="dtl:H8F01_15375"/>
<keyword evidence="9" id="KW-1185">Reference proteome</keyword>
<evidence type="ECO:0000313" key="9">
    <source>
        <dbReference type="Proteomes" id="UP000515873"/>
    </source>
</evidence>
<dbReference type="InterPro" id="IPR017927">
    <property type="entry name" value="FAD-bd_FR_type"/>
</dbReference>
<keyword evidence="5" id="KW-0812">Transmembrane</keyword>
<evidence type="ECO:0000256" key="4">
    <source>
        <dbReference type="ARBA" id="ARBA00023797"/>
    </source>
</evidence>
<dbReference type="SUPFAM" id="SSF63380">
    <property type="entry name" value="Riboflavin synthase domain-like"/>
    <property type="match status" value="1"/>
</dbReference>
<dbReference type="Gene3D" id="3.40.50.80">
    <property type="entry name" value="Nucleotide-binding domain of ferredoxin-NADP reductase (FNR) module"/>
    <property type="match status" value="1"/>
</dbReference>
<evidence type="ECO:0000313" key="8">
    <source>
        <dbReference type="EMBL" id="QNK00472.1"/>
    </source>
</evidence>
<organism evidence="8 9">
    <name type="scientific">Dyella telluris</name>
    <dbReference type="NCBI Taxonomy" id="2763498"/>
    <lineage>
        <taxon>Bacteria</taxon>
        <taxon>Pseudomonadati</taxon>
        <taxon>Pseudomonadota</taxon>
        <taxon>Gammaproteobacteria</taxon>
        <taxon>Lysobacterales</taxon>
        <taxon>Rhodanobacteraceae</taxon>
        <taxon>Dyella</taxon>
    </lineage>
</organism>
<dbReference type="RefSeq" id="WP_187055945.1">
    <property type="nucleotide sequence ID" value="NZ_CP060412.1"/>
</dbReference>
<evidence type="ECO:0000256" key="3">
    <source>
        <dbReference type="ARBA" id="ARBA00022982"/>
    </source>
</evidence>
<keyword evidence="5" id="KW-0472">Membrane</keyword>
<dbReference type="PROSITE" id="PS51384">
    <property type="entry name" value="FAD_FR"/>
    <property type="match status" value="1"/>
</dbReference>
<keyword evidence="3" id="KW-0813">Transport</keyword>
<evidence type="ECO:0000256" key="1">
    <source>
        <dbReference type="ARBA" id="ARBA00022630"/>
    </source>
</evidence>
<evidence type="ECO:0000259" key="6">
    <source>
        <dbReference type="PROSITE" id="PS50902"/>
    </source>
</evidence>
<name>A0A7G8Q114_9GAMM</name>
<evidence type="ECO:0000256" key="5">
    <source>
        <dbReference type="SAM" id="Phobius"/>
    </source>
</evidence>
<feature type="transmembrane region" description="Helical" evidence="5">
    <location>
        <begin position="12"/>
        <end position="33"/>
    </location>
</feature>
<keyword evidence="3" id="KW-0249">Electron transport</keyword>
<feature type="domain" description="FAD-binding FR-type" evidence="7">
    <location>
        <begin position="240"/>
        <end position="407"/>
    </location>
</feature>
<keyword evidence="2" id="KW-0288">FMN</keyword>
<dbReference type="CDD" id="cd06200">
    <property type="entry name" value="SiR_like1"/>
    <property type="match status" value="1"/>
</dbReference>
<dbReference type="InterPro" id="IPR001709">
    <property type="entry name" value="Flavoprot_Pyr_Nucl_cyt_Rdtase"/>
</dbReference>
<dbReference type="SUPFAM" id="SSF52218">
    <property type="entry name" value="Flavoproteins"/>
    <property type="match status" value="1"/>
</dbReference>
<dbReference type="Gene3D" id="2.40.30.10">
    <property type="entry name" value="Translation factors"/>
    <property type="match status" value="1"/>
</dbReference>
<reference evidence="8 9" key="1">
    <citation type="submission" date="2020-08" db="EMBL/GenBank/DDBJ databases">
        <title>Dyella sp. G9 isolated from forest soil.</title>
        <authorList>
            <person name="Fu J."/>
            <person name="Qiu L."/>
        </authorList>
    </citation>
    <scope>NUCLEOTIDE SEQUENCE [LARGE SCALE GENOMIC DNA]</scope>
    <source>
        <strain evidence="8 9">G9</strain>
    </source>
</reference>
<dbReference type="SUPFAM" id="SSF52343">
    <property type="entry name" value="Ferredoxin reductase-like, C-terminal NADP-linked domain"/>
    <property type="match status" value="1"/>
</dbReference>
<accession>A0A7G8Q114</accession>
<keyword evidence="1" id="KW-0285">Flavoprotein</keyword>
<dbReference type="PRINTS" id="PR00371">
    <property type="entry name" value="FPNCR"/>
</dbReference>
<dbReference type="PANTHER" id="PTHR19384">
    <property type="entry name" value="NITRIC OXIDE SYNTHASE-RELATED"/>
    <property type="match status" value="1"/>
</dbReference>
<dbReference type="EC" id="1.6.2.4" evidence="4"/>
<gene>
    <name evidence="8" type="ORF">H8F01_15375</name>
</gene>
<dbReference type="GO" id="GO:0003958">
    <property type="term" value="F:NADPH-hemoprotein reductase activity"/>
    <property type="evidence" value="ECO:0007669"/>
    <property type="project" value="UniProtKB-EC"/>
</dbReference>
<dbReference type="InterPro" id="IPR039261">
    <property type="entry name" value="FNR_nucleotide-bd"/>
</dbReference>
<dbReference type="InterPro" id="IPR017938">
    <property type="entry name" value="Riboflavin_synthase-like_b-brl"/>
</dbReference>
<dbReference type="GO" id="GO:0010181">
    <property type="term" value="F:FMN binding"/>
    <property type="evidence" value="ECO:0007669"/>
    <property type="project" value="InterPro"/>
</dbReference>
<dbReference type="Gene3D" id="3.40.50.360">
    <property type="match status" value="1"/>
</dbReference>
<dbReference type="Proteomes" id="UP000515873">
    <property type="component" value="Chromosome"/>
</dbReference>
<dbReference type="InterPro" id="IPR001433">
    <property type="entry name" value="OxRdtase_FAD/NAD-bd"/>
</dbReference>
<dbReference type="PROSITE" id="PS50902">
    <property type="entry name" value="FLAVODOXIN_LIKE"/>
    <property type="match status" value="1"/>
</dbReference>
<protein>
    <recommendedName>
        <fullName evidence="4">NADPH--hemoprotein reductase</fullName>
        <ecNumber evidence="4">1.6.2.4</ecNumber>
    </recommendedName>
</protein>
<dbReference type="PANTHER" id="PTHR19384:SF17">
    <property type="entry name" value="NADPH--CYTOCHROME P450 REDUCTASE"/>
    <property type="match status" value="1"/>
</dbReference>
<keyword evidence="5" id="KW-1133">Transmembrane helix</keyword>
<feature type="domain" description="Flavodoxin-like" evidence="6">
    <location>
        <begin position="89"/>
        <end position="226"/>
    </location>
</feature>
<dbReference type="Pfam" id="PF00258">
    <property type="entry name" value="Flavodoxin_1"/>
    <property type="match status" value="1"/>
</dbReference>
<dbReference type="InterPro" id="IPR008254">
    <property type="entry name" value="Flavodoxin/NO_synth"/>
</dbReference>
<proteinExistence type="predicted"/>